<name>A0ABQ3EJQ9_9ACTN</name>
<organism evidence="1 2">
    <name type="scientific">Streptomyces cirratus</name>
    <dbReference type="NCBI Taxonomy" id="68187"/>
    <lineage>
        <taxon>Bacteria</taxon>
        <taxon>Bacillati</taxon>
        <taxon>Actinomycetota</taxon>
        <taxon>Actinomycetes</taxon>
        <taxon>Kitasatosporales</taxon>
        <taxon>Streptomycetaceae</taxon>
        <taxon>Streptomyces</taxon>
    </lineage>
</organism>
<dbReference type="Proteomes" id="UP000642673">
    <property type="component" value="Unassembled WGS sequence"/>
</dbReference>
<sequence length="122" mass="12881">MARMYLIHVGLRAPSAEAALPPQAADLVRAQAPAHIPVEHVSAHPHAQPSPVLGVYLLADGLEEAEHRAEALCRRATRAVPELSGWSVGRVGAPLVTAYYERLLEAVSGLPGRIGPGPFPST</sequence>
<evidence type="ECO:0000313" key="2">
    <source>
        <dbReference type="Proteomes" id="UP000642673"/>
    </source>
</evidence>
<evidence type="ECO:0008006" key="3">
    <source>
        <dbReference type="Google" id="ProtNLM"/>
    </source>
</evidence>
<accession>A0ABQ3EJQ9</accession>
<dbReference type="EMBL" id="BMVP01000002">
    <property type="protein sequence ID" value="GHB43154.1"/>
    <property type="molecule type" value="Genomic_DNA"/>
</dbReference>
<protein>
    <recommendedName>
        <fullName evidence="3">YCII-related domain-containing protein</fullName>
    </recommendedName>
</protein>
<keyword evidence="2" id="KW-1185">Reference proteome</keyword>
<gene>
    <name evidence="1" type="ORF">GCM10010347_10420</name>
</gene>
<comment type="caution">
    <text evidence="1">The sequence shown here is derived from an EMBL/GenBank/DDBJ whole genome shotgun (WGS) entry which is preliminary data.</text>
</comment>
<proteinExistence type="predicted"/>
<reference evidence="2" key="1">
    <citation type="journal article" date="2019" name="Int. J. Syst. Evol. Microbiol.">
        <title>The Global Catalogue of Microorganisms (GCM) 10K type strain sequencing project: providing services to taxonomists for standard genome sequencing and annotation.</title>
        <authorList>
            <consortium name="The Broad Institute Genomics Platform"/>
            <consortium name="The Broad Institute Genome Sequencing Center for Infectious Disease"/>
            <person name="Wu L."/>
            <person name="Ma J."/>
        </authorList>
    </citation>
    <scope>NUCLEOTIDE SEQUENCE [LARGE SCALE GENOMIC DNA]</scope>
    <source>
        <strain evidence="2">JCM 4738</strain>
    </source>
</reference>
<evidence type="ECO:0000313" key="1">
    <source>
        <dbReference type="EMBL" id="GHB43154.1"/>
    </source>
</evidence>